<keyword evidence="1" id="KW-1133">Transmembrane helix</keyword>
<dbReference type="EMBL" id="MFSV01000199">
    <property type="protein sequence ID" value="OGI55964.1"/>
    <property type="molecule type" value="Genomic_DNA"/>
</dbReference>
<reference evidence="2 3" key="1">
    <citation type="journal article" date="2016" name="Nat. Commun.">
        <title>Thousands of microbial genomes shed light on interconnected biogeochemical processes in an aquifer system.</title>
        <authorList>
            <person name="Anantharaman K."/>
            <person name="Brown C.T."/>
            <person name="Hug L.A."/>
            <person name="Sharon I."/>
            <person name="Castelle C.J."/>
            <person name="Probst A.J."/>
            <person name="Thomas B.C."/>
            <person name="Singh A."/>
            <person name="Wilkins M.J."/>
            <person name="Karaoz U."/>
            <person name="Brodie E.L."/>
            <person name="Williams K.H."/>
            <person name="Hubbard S.S."/>
            <person name="Banfield J.F."/>
        </authorList>
    </citation>
    <scope>NUCLEOTIDE SEQUENCE [LARGE SCALE GENOMIC DNA]</scope>
</reference>
<accession>A0A1F6UF12</accession>
<organism evidence="2 3">
    <name type="scientific">Candidatus Muproteobacteria bacterium RBG_19FT_COMBO_61_10</name>
    <dbReference type="NCBI Taxonomy" id="1817761"/>
    <lineage>
        <taxon>Bacteria</taxon>
        <taxon>Pseudomonadati</taxon>
        <taxon>Pseudomonadota</taxon>
        <taxon>Candidatus Muproteobacteria</taxon>
    </lineage>
</organism>
<feature type="transmembrane region" description="Helical" evidence="1">
    <location>
        <begin position="54"/>
        <end position="73"/>
    </location>
</feature>
<keyword evidence="1" id="KW-0472">Membrane</keyword>
<keyword evidence="1" id="KW-0812">Transmembrane</keyword>
<dbReference type="AlphaFoldDB" id="A0A1F6UF12"/>
<gene>
    <name evidence="2" type="ORF">A2V58_07230</name>
</gene>
<name>A0A1F6UF12_9PROT</name>
<evidence type="ECO:0000313" key="3">
    <source>
        <dbReference type="Proteomes" id="UP000177950"/>
    </source>
</evidence>
<protein>
    <submittedName>
        <fullName evidence="2">Uncharacterized protein</fullName>
    </submittedName>
</protein>
<sequence>MYAVFEAQMQAGMGIVNAWIVKSNILMGMTILVGVLGAALIAMQKLEGKKYKNAAIAVGFVITALTVVTNTVFPVDYRTLRQNALKAKHIIMKAQQQLVVLHTEENPDNQRFLVQQIAELMGQVNELEEKTEIAQNFPQIIATAHAGDEQPELKPSWVLTPPKEDAISYFFVGMGENPLLETARSESHNDAIEKAVLQFTQGGQQSMAQQVKTDVGSAREYVRQMSSVQNSYLEYDSAAKRYRIFTLLQLNKAFATTVVARTMRPSMRLQVTGKIRLKQFQQAVLGGEFKNKATVYVGDVETSKAFRLIIYEAKENGPVLDAAVLQSSKHVRSAAKTIIFDGKVHAAKKDIEFQYANRRYVLVFSTKEVTGPDIFDFVVYRI</sequence>
<evidence type="ECO:0000256" key="1">
    <source>
        <dbReference type="SAM" id="Phobius"/>
    </source>
</evidence>
<comment type="caution">
    <text evidence="2">The sequence shown here is derived from an EMBL/GenBank/DDBJ whole genome shotgun (WGS) entry which is preliminary data.</text>
</comment>
<feature type="transmembrane region" description="Helical" evidence="1">
    <location>
        <begin position="20"/>
        <end position="42"/>
    </location>
</feature>
<dbReference type="Proteomes" id="UP000177950">
    <property type="component" value="Unassembled WGS sequence"/>
</dbReference>
<proteinExistence type="predicted"/>
<evidence type="ECO:0000313" key="2">
    <source>
        <dbReference type="EMBL" id="OGI55964.1"/>
    </source>
</evidence>